<gene>
    <name evidence="2" type="ORF">SVUK_LOCUS19459</name>
</gene>
<dbReference type="PANTHER" id="PTHR33936">
    <property type="entry name" value="PROTEIN CBG17840"/>
    <property type="match status" value="1"/>
</dbReference>
<reference evidence="2 3" key="1">
    <citation type="submission" date="2018-11" db="EMBL/GenBank/DDBJ databases">
        <authorList>
            <consortium name="Pathogen Informatics"/>
        </authorList>
    </citation>
    <scope>NUCLEOTIDE SEQUENCE [LARGE SCALE GENOMIC DNA]</scope>
</reference>
<feature type="domain" description="C2H2-type" evidence="1">
    <location>
        <begin position="84"/>
        <end position="105"/>
    </location>
</feature>
<dbReference type="InterPro" id="IPR013087">
    <property type="entry name" value="Znf_C2H2_type"/>
</dbReference>
<accession>A0A3P7JFL0</accession>
<organism evidence="2 3">
    <name type="scientific">Strongylus vulgaris</name>
    <name type="common">Blood worm</name>
    <dbReference type="NCBI Taxonomy" id="40348"/>
    <lineage>
        <taxon>Eukaryota</taxon>
        <taxon>Metazoa</taxon>
        <taxon>Ecdysozoa</taxon>
        <taxon>Nematoda</taxon>
        <taxon>Chromadorea</taxon>
        <taxon>Rhabditida</taxon>
        <taxon>Rhabditina</taxon>
        <taxon>Rhabditomorpha</taxon>
        <taxon>Strongyloidea</taxon>
        <taxon>Strongylidae</taxon>
        <taxon>Strongylus</taxon>
    </lineage>
</organism>
<name>A0A3P7JFL0_STRVU</name>
<dbReference type="PANTHER" id="PTHR33936:SF15">
    <property type="entry name" value="C2H2-TYPE DOMAIN-CONTAINING PROTEIN"/>
    <property type="match status" value="1"/>
</dbReference>
<evidence type="ECO:0000259" key="1">
    <source>
        <dbReference type="PROSITE" id="PS00028"/>
    </source>
</evidence>
<protein>
    <recommendedName>
        <fullName evidence="1">C2H2-type domain-containing protein</fullName>
    </recommendedName>
</protein>
<dbReference type="InterPro" id="IPR052797">
    <property type="entry name" value="RegFact_GeneExpr_CellDeath"/>
</dbReference>
<dbReference type="EMBL" id="UYYB01130318">
    <property type="protein sequence ID" value="VDM84461.1"/>
    <property type="molecule type" value="Genomic_DNA"/>
</dbReference>
<proteinExistence type="predicted"/>
<evidence type="ECO:0000313" key="2">
    <source>
        <dbReference type="EMBL" id="VDM84461.1"/>
    </source>
</evidence>
<evidence type="ECO:0000313" key="3">
    <source>
        <dbReference type="Proteomes" id="UP000270094"/>
    </source>
</evidence>
<dbReference type="AlphaFoldDB" id="A0A3P7JFL0"/>
<sequence length="139" mass="16387">MMLNGIAQGYNYNSVTPGRRTLDMSEMYKRRSLAEPYVKNNHAVDERFCPSCRLMLKRAIYYHHGRLIKKYGRCDVFTPKRFPCAECCERLGTIERLCEHMFQVHNAPTQVKSKIFNTEAEFKVFRDGLECDGNYRMSR</sequence>
<feature type="non-terminal residue" evidence="2">
    <location>
        <position position="139"/>
    </location>
</feature>
<dbReference type="PROSITE" id="PS00028">
    <property type="entry name" value="ZINC_FINGER_C2H2_1"/>
    <property type="match status" value="1"/>
</dbReference>
<dbReference type="Proteomes" id="UP000270094">
    <property type="component" value="Unassembled WGS sequence"/>
</dbReference>
<keyword evidence="3" id="KW-1185">Reference proteome</keyword>
<dbReference type="OrthoDB" id="5803649at2759"/>